<keyword evidence="3 5" id="KW-1133">Transmembrane helix</keyword>
<keyword evidence="2 5" id="KW-0812">Transmembrane</keyword>
<sequence length="137" mass="15894">MEKWLIVAMFTQVLLTFIVMYIMGKRRFRAAKQKTIGMKDFLTMDLEKAGTDVRVADRNFINQFEMPVLFFIACLTALQVNAVGTVFVALAWVYVALRIIHSVIHLTSNTLKARYYSFVVSSFIMLIMWVLILVRIF</sequence>
<proteinExistence type="predicted"/>
<accession>A0ABQ1TIG5</accession>
<dbReference type="SUPFAM" id="SSF161084">
    <property type="entry name" value="MAPEG domain-like"/>
    <property type="match status" value="1"/>
</dbReference>
<evidence type="ECO:0000256" key="2">
    <source>
        <dbReference type="ARBA" id="ARBA00022692"/>
    </source>
</evidence>
<feature type="transmembrane region" description="Helical" evidence="5">
    <location>
        <begin position="6"/>
        <end position="24"/>
    </location>
</feature>
<dbReference type="Gene3D" id="1.20.120.550">
    <property type="entry name" value="Membrane associated eicosanoid/glutathione metabolism-like domain"/>
    <property type="match status" value="1"/>
</dbReference>
<dbReference type="Proteomes" id="UP000638462">
    <property type="component" value="Unassembled WGS sequence"/>
</dbReference>
<comment type="subcellular location">
    <subcellularLocation>
        <location evidence="1">Membrane</location>
    </subcellularLocation>
</comment>
<dbReference type="InterPro" id="IPR023352">
    <property type="entry name" value="MAPEG-like_dom_sf"/>
</dbReference>
<evidence type="ECO:0000313" key="6">
    <source>
        <dbReference type="EMBL" id="GGE95079.1"/>
    </source>
</evidence>
<feature type="transmembrane region" description="Helical" evidence="5">
    <location>
        <begin position="115"/>
        <end position="134"/>
    </location>
</feature>
<dbReference type="InterPro" id="IPR001129">
    <property type="entry name" value="Membr-assoc_MAPEG"/>
</dbReference>
<evidence type="ECO:0000256" key="5">
    <source>
        <dbReference type="SAM" id="Phobius"/>
    </source>
</evidence>
<protein>
    <submittedName>
        <fullName evidence="6">Membrane protein</fullName>
    </submittedName>
</protein>
<gene>
    <name evidence="6" type="ORF">GCM10008027_20080</name>
</gene>
<dbReference type="Pfam" id="PF01124">
    <property type="entry name" value="MAPEG"/>
    <property type="match status" value="1"/>
</dbReference>
<organism evidence="6 7">
    <name type="scientific">Pseudoalteromonas gelatinilytica</name>
    <dbReference type="NCBI Taxonomy" id="1703256"/>
    <lineage>
        <taxon>Bacteria</taxon>
        <taxon>Pseudomonadati</taxon>
        <taxon>Pseudomonadota</taxon>
        <taxon>Gammaproteobacteria</taxon>
        <taxon>Alteromonadales</taxon>
        <taxon>Pseudoalteromonadaceae</taxon>
        <taxon>Pseudoalteromonas</taxon>
    </lineage>
</organism>
<feature type="transmembrane region" description="Helical" evidence="5">
    <location>
        <begin position="68"/>
        <end position="95"/>
    </location>
</feature>
<dbReference type="EMBL" id="BMIT01000006">
    <property type="protein sequence ID" value="GGE95079.1"/>
    <property type="molecule type" value="Genomic_DNA"/>
</dbReference>
<evidence type="ECO:0000256" key="3">
    <source>
        <dbReference type="ARBA" id="ARBA00022989"/>
    </source>
</evidence>
<keyword evidence="7" id="KW-1185">Reference proteome</keyword>
<evidence type="ECO:0000256" key="1">
    <source>
        <dbReference type="ARBA" id="ARBA00004370"/>
    </source>
</evidence>
<evidence type="ECO:0000256" key="4">
    <source>
        <dbReference type="ARBA" id="ARBA00023136"/>
    </source>
</evidence>
<dbReference type="RefSeq" id="WP_188728659.1">
    <property type="nucleotide sequence ID" value="NZ_BMIT01000006.1"/>
</dbReference>
<evidence type="ECO:0000313" key="7">
    <source>
        <dbReference type="Proteomes" id="UP000638462"/>
    </source>
</evidence>
<keyword evidence="4 5" id="KW-0472">Membrane</keyword>
<comment type="caution">
    <text evidence="6">The sequence shown here is derived from an EMBL/GenBank/DDBJ whole genome shotgun (WGS) entry which is preliminary data.</text>
</comment>
<name>A0ABQ1TIG5_9GAMM</name>
<reference evidence="7" key="1">
    <citation type="journal article" date="2019" name="Int. J. Syst. Evol. Microbiol.">
        <title>The Global Catalogue of Microorganisms (GCM) 10K type strain sequencing project: providing services to taxonomists for standard genome sequencing and annotation.</title>
        <authorList>
            <consortium name="The Broad Institute Genomics Platform"/>
            <consortium name="The Broad Institute Genome Sequencing Center for Infectious Disease"/>
            <person name="Wu L."/>
            <person name="Ma J."/>
        </authorList>
    </citation>
    <scope>NUCLEOTIDE SEQUENCE [LARGE SCALE GENOMIC DNA]</scope>
    <source>
        <strain evidence="7">CGMCC 1.15394</strain>
    </source>
</reference>